<organism evidence="2 3">
    <name type="scientific">Pocillopora damicornis</name>
    <name type="common">Cauliflower coral</name>
    <name type="synonym">Millepora damicornis</name>
    <dbReference type="NCBI Taxonomy" id="46731"/>
    <lineage>
        <taxon>Eukaryota</taxon>
        <taxon>Metazoa</taxon>
        <taxon>Cnidaria</taxon>
        <taxon>Anthozoa</taxon>
        <taxon>Hexacorallia</taxon>
        <taxon>Scleractinia</taxon>
        <taxon>Astrocoeniina</taxon>
        <taxon>Pocilloporidae</taxon>
        <taxon>Pocillopora</taxon>
    </lineage>
</organism>
<keyword evidence="3" id="KW-1185">Reference proteome</keyword>
<evidence type="ECO:0000256" key="1">
    <source>
        <dbReference type="SAM" id="MobiDB-lite"/>
    </source>
</evidence>
<dbReference type="AlphaFoldDB" id="A0A3M6UJV3"/>
<reference evidence="2 3" key="1">
    <citation type="journal article" date="2018" name="Sci. Rep.">
        <title>Comparative analysis of the Pocillopora damicornis genome highlights role of immune system in coral evolution.</title>
        <authorList>
            <person name="Cunning R."/>
            <person name="Bay R.A."/>
            <person name="Gillette P."/>
            <person name="Baker A.C."/>
            <person name="Traylor-Knowles N."/>
        </authorList>
    </citation>
    <scope>NUCLEOTIDE SEQUENCE [LARGE SCALE GENOMIC DNA]</scope>
    <source>
        <strain evidence="2">RSMAS</strain>
        <tissue evidence="2">Whole animal</tissue>
    </source>
</reference>
<protein>
    <submittedName>
        <fullName evidence="2">Uncharacterized protein</fullName>
    </submittedName>
</protein>
<dbReference type="EMBL" id="RCHS01001361">
    <property type="protein sequence ID" value="RMX53950.1"/>
    <property type="molecule type" value="Genomic_DNA"/>
</dbReference>
<proteinExistence type="predicted"/>
<accession>A0A3M6UJV3</accession>
<name>A0A3M6UJV3_POCDA</name>
<sequence length="121" mass="13022">MIMKDQNKEEEYKTPPRGGPSIKPRPSHKTVDISSTLTVTVPILEPNSPATIANDAVSAAAPPIAITTRRRKQKTTKTTPLVAVDIKLTKTPISGATTNTTRGYIPKMRPISVPEAFISCA</sequence>
<gene>
    <name evidence="2" type="ORF">pdam_00010716</name>
</gene>
<evidence type="ECO:0000313" key="2">
    <source>
        <dbReference type="EMBL" id="RMX53950.1"/>
    </source>
</evidence>
<comment type="caution">
    <text evidence="2">The sequence shown here is derived from an EMBL/GenBank/DDBJ whole genome shotgun (WGS) entry which is preliminary data.</text>
</comment>
<evidence type="ECO:0000313" key="3">
    <source>
        <dbReference type="Proteomes" id="UP000275408"/>
    </source>
</evidence>
<dbReference type="Proteomes" id="UP000275408">
    <property type="component" value="Unassembled WGS sequence"/>
</dbReference>
<feature type="region of interest" description="Disordered" evidence="1">
    <location>
        <begin position="1"/>
        <end position="31"/>
    </location>
</feature>
<feature type="compositionally biased region" description="Basic and acidic residues" evidence="1">
    <location>
        <begin position="1"/>
        <end position="14"/>
    </location>
</feature>